<sequence>MDQNFVNDDIDEDFAFEICISMHLMEHSTNQTSCQINYIWWFNVEIINSVCFLGVRCIFAFEISALSSYRLFFSSCIFVSASMQVLMTTIAGVNDLDVSAADISFSCSFVCIKEVKKTA</sequence>
<feature type="transmembrane region" description="Helical" evidence="1">
    <location>
        <begin position="71"/>
        <end position="93"/>
    </location>
</feature>
<keyword evidence="3" id="KW-1185">Reference proteome</keyword>
<dbReference type="Proteomes" id="UP000053237">
    <property type="component" value="Unassembled WGS sequence"/>
</dbReference>
<feature type="transmembrane region" description="Helical" evidence="1">
    <location>
        <begin position="38"/>
        <end position="59"/>
    </location>
</feature>
<proteinExistence type="predicted"/>
<evidence type="ECO:0000313" key="3">
    <source>
        <dbReference type="Proteomes" id="UP000053237"/>
    </source>
</evidence>
<accession>A0A024GHQ6</accession>
<protein>
    <submittedName>
        <fullName evidence="2">Uncharacterized protein</fullName>
    </submittedName>
</protein>
<comment type="caution">
    <text evidence="2">The sequence shown here is derived from an EMBL/GenBank/DDBJ whole genome shotgun (WGS) entry which is preliminary data.</text>
</comment>
<name>A0A024GHQ6_9STRA</name>
<evidence type="ECO:0000313" key="2">
    <source>
        <dbReference type="EMBL" id="CCI46305.1"/>
    </source>
</evidence>
<dbReference type="EMBL" id="CAIX01000123">
    <property type="protein sequence ID" value="CCI46305.1"/>
    <property type="molecule type" value="Genomic_DNA"/>
</dbReference>
<keyword evidence="1" id="KW-0812">Transmembrane</keyword>
<dbReference type="AlphaFoldDB" id="A0A024GHQ6"/>
<keyword evidence="1" id="KW-1133">Transmembrane helix</keyword>
<organism evidence="2 3">
    <name type="scientific">Albugo candida</name>
    <dbReference type="NCBI Taxonomy" id="65357"/>
    <lineage>
        <taxon>Eukaryota</taxon>
        <taxon>Sar</taxon>
        <taxon>Stramenopiles</taxon>
        <taxon>Oomycota</taxon>
        <taxon>Peronosporomycetes</taxon>
        <taxon>Albuginales</taxon>
        <taxon>Albuginaceae</taxon>
        <taxon>Albugo</taxon>
    </lineage>
</organism>
<dbReference type="InParanoid" id="A0A024GHQ6"/>
<gene>
    <name evidence="2" type="ORF">BN9_072340</name>
</gene>
<evidence type="ECO:0000256" key="1">
    <source>
        <dbReference type="SAM" id="Phobius"/>
    </source>
</evidence>
<reference evidence="2 3" key="1">
    <citation type="submission" date="2012-05" db="EMBL/GenBank/DDBJ databases">
        <title>Recombination and specialization in a pathogen metapopulation.</title>
        <authorList>
            <person name="Gardiner A."/>
            <person name="Kemen E."/>
            <person name="Schultz-Larsen T."/>
            <person name="MacLean D."/>
            <person name="Van Oosterhout C."/>
            <person name="Jones J.D.G."/>
        </authorList>
    </citation>
    <scope>NUCLEOTIDE SEQUENCE [LARGE SCALE GENOMIC DNA]</scope>
    <source>
        <strain evidence="2 3">Ac Nc2</strain>
    </source>
</reference>
<keyword evidence="1" id="KW-0472">Membrane</keyword>